<dbReference type="Proteomes" id="UP000218765">
    <property type="component" value="Chromosome"/>
</dbReference>
<evidence type="ECO:0000313" key="3">
    <source>
        <dbReference type="Proteomes" id="UP000218765"/>
    </source>
</evidence>
<keyword evidence="3" id="KW-1185">Reference proteome</keyword>
<evidence type="ECO:0000313" key="2">
    <source>
        <dbReference type="EMBL" id="BAZ95016.1"/>
    </source>
</evidence>
<reference evidence="2 3" key="1">
    <citation type="submission" date="2017-05" db="EMBL/GenBank/DDBJ databases">
        <title>Thiocyanate degradation by Thiohalobacter thiocyanaticus FOKN1.</title>
        <authorList>
            <person name="Oshiki M."/>
            <person name="Fukushima T."/>
            <person name="Kawano S."/>
            <person name="Nakagawa J."/>
        </authorList>
    </citation>
    <scope>NUCLEOTIDE SEQUENCE [LARGE SCALE GENOMIC DNA]</scope>
    <source>
        <strain evidence="2 3">FOKN1</strain>
    </source>
</reference>
<dbReference type="EMBL" id="AP018052">
    <property type="protein sequence ID" value="BAZ95016.1"/>
    <property type="molecule type" value="Genomic_DNA"/>
</dbReference>
<feature type="transmembrane region" description="Helical" evidence="1">
    <location>
        <begin position="21"/>
        <end position="43"/>
    </location>
</feature>
<dbReference type="GO" id="GO:0016787">
    <property type="term" value="F:hydrolase activity"/>
    <property type="evidence" value="ECO:0007669"/>
    <property type="project" value="UniProtKB-KW"/>
</dbReference>
<protein>
    <submittedName>
        <fullName evidence="2">Amidohydrolase</fullName>
    </submittedName>
</protein>
<organism evidence="2 3">
    <name type="scientific">Thiohalobacter thiocyanaticus</name>
    <dbReference type="NCBI Taxonomy" id="585455"/>
    <lineage>
        <taxon>Bacteria</taxon>
        <taxon>Pseudomonadati</taxon>
        <taxon>Pseudomonadota</taxon>
        <taxon>Gammaproteobacteria</taxon>
        <taxon>Thiohalobacterales</taxon>
        <taxon>Thiohalobacteraceae</taxon>
        <taxon>Thiohalobacter</taxon>
    </lineage>
</organism>
<keyword evidence="1" id="KW-1133">Transmembrane helix</keyword>
<keyword evidence="2" id="KW-0378">Hydrolase</keyword>
<proteinExistence type="predicted"/>
<name>A0A1Z4VTQ9_9GAMM</name>
<dbReference type="KEGG" id="ttc:FOKN1_2646"/>
<accession>A0A1Z4VTQ9</accession>
<keyword evidence="1" id="KW-0472">Membrane</keyword>
<keyword evidence="1" id="KW-0812">Transmembrane</keyword>
<feature type="transmembrane region" description="Helical" evidence="1">
    <location>
        <begin position="63"/>
        <end position="87"/>
    </location>
</feature>
<gene>
    <name evidence="2" type="ORF">FOKN1_2646</name>
</gene>
<sequence length="95" mass="10148">MVAAYWLMFRSISVHIDPVVMLSQAVANVAGILVPFAPAGLGVREAAGAGYLMTQIPDAGAALVYASMARAWSFCVEVIVFLTGLLIRSRLYSKD</sequence>
<evidence type="ECO:0000256" key="1">
    <source>
        <dbReference type="SAM" id="Phobius"/>
    </source>
</evidence>
<dbReference type="AlphaFoldDB" id="A0A1Z4VTQ9"/>